<feature type="region of interest" description="Disordered" evidence="1">
    <location>
        <begin position="89"/>
        <end position="132"/>
    </location>
</feature>
<evidence type="ECO:0000313" key="2">
    <source>
        <dbReference type="EMBL" id="EMD36244.1"/>
    </source>
</evidence>
<sequence length="132" mass="13364">MSTSLPEGGADIAMTPDITEAYAGDAPALALSNHGINSPTSEIGLSPYPTVGSTSVSNVPYPVGAWYFNAGIPPGQGGYAYENQTTSVNAPYAGQGSVQAAPFQQPAVDSRSGEQTEGRPSAQTSPATATSR</sequence>
<gene>
    <name evidence="2" type="ORF">CERSUDRAFT_95588</name>
</gene>
<dbReference type="AlphaFoldDB" id="M2PJ61"/>
<dbReference type="EMBL" id="KB445798">
    <property type="protein sequence ID" value="EMD36244.1"/>
    <property type="molecule type" value="Genomic_DNA"/>
</dbReference>
<evidence type="ECO:0000256" key="1">
    <source>
        <dbReference type="SAM" id="MobiDB-lite"/>
    </source>
</evidence>
<protein>
    <submittedName>
        <fullName evidence="2">Uncharacterized protein</fullName>
    </submittedName>
</protein>
<name>M2PJ61_CERS8</name>
<dbReference type="HOGENOM" id="CLU_1916828_0_0_1"/>
<evidence type="ECO:0000313" key="3">
    <source>
        <dbReference type="Proteomes" id="UP000016930"/>
    </source>
</evidence>
<feature type="compositionally biased region" description="Polar residues" evidence="1">
    <location>
        <begin position="121"/>
        <end position="132"/>
    </location>
</feature>
<dbReference type="Proteomes" id="UP000016930">
    <property type="component" value="Unassembled WGS sequence"/>
</dbReference>
<organism evidence="2 3">
    <name type="scientific">Ceriporiopsis subvermispora (strain B)</name>
    <name type="common">White-rot fungus</name>
    <name type="synonym">Gelatoporia subvermispora</name>
    <dbReference type="NCBI Taxonomy" id="914234"/>
    <lineage>
        <taxon>Eukaryota</taxon>
        <taxon>Fungi</taxon>
        <taxon>Dikarya</taxon>
        <taxon>Basidiomycota</taxon>
        <taxon>Agaricomycotina</taxon>
        <taxon>Agaricomycetes</taxon>
        <taxon>Polyporales</taxon>
        <taxon>Gelatoporiaceae</taxon>
        <taxon>Gelatoporia</taxon>
    </lineage>
</organism>
<keyword evidence="3" id="KW-1185">Reference proteome</keyword>
<accession>M2PJ61</accession>
<reference evidence="2 3" key="1">
    <citation type="journal article" date="2012" name="Proc. Natl. Acad. Sci. U.S.A.">
        <title>Comparative genomics of Ceriporiopsis subvermispora and Phanerochaete chrysosporium provide insight into selective ligninolysis.</title>
        <authorList>
            <person name="Fernandez-Fueyo E."/>
            <person name="Ruiz-Duenas F.J."/>
            <person name="Ferreira P."/>
            <person name="Floudas D."/>
            <person name="Hibbett D.S."/>
            <person name="Canessa P."/>
            <person name="Larrondo L.F."/>
            <person name="James T.Y."/>
            <person name="Seelenfreund D."/>
            <person name="Lobos S."/>
            <person name="Polanco R."/>
            <person name="Tello M."/>
            <person name="Honda Y."/>
            <person name="Watanabe T."/>
            <person name="Watanabe T."/>
            <person name="Ryu J.S."/>
            <person name="Kubicek C.P."/>
            <person name="Schmoll M."/>
            <person name="Gaskell J."/>
            <person name="Hammel K.E."/>
            <person name="St John F.J."/>
            <person name="Vanden Wymelenberg A."/>
            <person name="Sabat G."/>
            <person name="Splinter BonDurant S."/>
            <person name="Syed K."/>
            <person name="Yadav J.S."/>
            <person name="Doddapaneni H."/>
            <person name="Subramanian V."/>
            <person name="Lavin J.L."/>
            <person name="Oguiza J.A."/>
            <person name="Perez G."/>
            <person name="Pisabarro A.G."/>
            <person name="Ramirez L."/>
            <person name="Santoyo F."/>
            <person name="Master E."/>
            <person name="Coutinho P.M."/>
            <person name="Henrissat B."/>
            <person name="Lombard V."/>
            <person name="Magnuson J.K."/>
            <person name="Kuees U."/>
            <person name="Hori C."/>
            <person name="Igarashi K."/>
            <person name="Samejima M."/>
            <person name="Held B.W."/>
            <person name="Barry K.W."/>
            <person name="LaButti K.M."/>
            <person name="Lapidus A."/>
            <person name="Lindquist E.A."/>
            <person name="Lucas S.M."/>
            <person name="Riley R."/>
            <person name="Salamov A.A."/>
            <person name="Hoffmeister D."/>
            <person name="Schwenk D."/>
            <person name="Hadar Y."/>
            <person name="Yarden O."/>
            <person name="de Vries R.P."/>
            <person name="Wiebenga A."/>
            <person name="Stenlid J."/>
            <person name="Eastwood D."/>
            <person name="Grigoriev I.V."/>
            <person name="Berka R.M."/>
            <person name="Blanchette R.A."/>
            <person name="Kersten P."/>
            <person name="Martinez A.T."/>
            <person name="Vicuna R."/>
            <person name="Cullen D."/>
        </authorList>
    </citation>
    <scope>NUCLEOTIDE SEQUENCE [LARGE SCALE GENOMIC DNA]</scope>
    <source>
        <strain evidence="2 3">B</strain>
    </source>
</reference>
<proteinExistence type="predicted"/>